<dbReference type="OrthoDB" id="9029322at2"/>
<organism evidence="1 2">
    <name type="scientific">Roseateles puraquae</name>
    <dbReference type="NCBI Taxonomy" id="431059"/>
    <lineage>
        <taxon>Bacteria</taxon>
        <taxon>Pseudomonadati</taxon>
        <taxon>Pseudomonadota</taxon>
        <taxon>Betaproteobacteria</taxon>
        <taxon>Burkholderiales</taxon>
        <taxon>Sphaerotilaceae</taxon>
        <taxon>Roseateles</taxon>
    </lineage>
</organism>
<name>A0A254NIQ7_9BURK</name>
<sequence length="656" mass="71250">MAHSNTLPISTAQGGQDRLVLDNLIRRELKVGDPSDPAQVAQALLTRYSADPRAQAIGQESRGLPFLQAASSAPPVVQMLTAAGGAEWQQALDDINQDLQHLSTSALVKDVAPEIRGWGQAIRTTLSEGYDAARFGLDPRNRDKGFAMRRQLNDYARLARLVGAHTPAMLTDFRKLAQSLDEAANLLLVIMGEALANVGFGGGRYIPQVAYADLQTRRDAVIYALRNLVGSTQQAYGPDEWPRGLDAYRQLNDLLEAQGQNDLRSLLIETELARTMDELVRRGGDNTADGLRSVGSTSLLTLERFRRLVAVSRRGISPESPALYAYLEALQLFASAFDSAGGFRLMKIARPPLLFYGLYGSTGLDDADRRIVDLATRRGLVADAIDCFASSCCQGNRTCLVLLDKLLYDIDRAIDLYGLGFANFGSTERRASAYAFMIDQVLLAAPCRAPGANQPSLLPAELVTQLNAIADELRPDLTLANDPVFADAVARAQRLAAQLGTLMQARGIADPDQLRLRGTAAPPQVWDIEDLAELNTAIYRGSAVVPPGLVPDSDLQLDAYLGVIEQELCLQLDMERNWSQLVHSMVANCAQIDVSLSQLQAVVQAAVRSVAGHDCRSGAAINLPPTLETSLDSLVDSVERTGLGRPHRTLSWQRRT</sequence>
<dbReference type="EMBL" id="NISI01000001">
    <property type="protein sequence ID" value="OWR05038.1"/>
    <property type="molecule type" value="Genomic_DNA"/>
</dbReference>
<gene>
    <name evidence="1" type="ORF">CDO81_00680</name>
</gene>
<dbReference type="RefSeq" id="WP_088481252.1">
    <property type="nucleotide sequence ID" value="NZ_NISI01000001.1"/>
</dbReference>
<keyword evidence="2" id="KW-1185">Reference proteome</keyword>
<evidence type="ECO:0000313" key="2">
    <source>
        <dbReference type="Proteomes" id="UP000197446"/>
    </source>
</evidence>
<reference evidence="1 2" key="1">
    <citation type="journal article" date="2007" name="Int. J. Syst. Evol. Microbiol.">
        <title>Description of Pelomonas aquatica sp. nov. and Pelomonas puraquae sp. nov., isolated from industrial and haemodialysis water.</title>
        <authorList>
            <person name="Gomila M."/>
            <person name="Bowien B."/>
            <person name="Falsen E."/>
            <person name="Moore E.R."/>
            <person name="Lalucat J."/>
        </authorList>
    </citation>
    <scope>NUCLEOTIDE SEQUENCE [LARGE SCALE GENOMIC DNA]</scope>
    <source>
        <strain evidence="1 2">CCUG 52769</strain>
    </source>
</reference>
<proteinExistence type="predicted"/>
<accession>A0A254NIQ7</accession>
<comment type="caution">
    <text evidence="1">The sequence shown here is derived from an EMBL/GenBank/DDBJ whole genome shotgun (WGS) entry which is preliminary data.</text>
</comment>
<dbReference type="Proteomes" id="UP000197446">
    <property type="component" value="Unassembled WGS sequence"/>
</dbReference>
<protein>
    <submittedName>
        <fullName evidence="1">Uncharacterized protein</fullName>
    </submittedName>
</protein>
<dbReference type="AlphaFoldDB" id="A0A254NIQ7"/>
<evidence type="ECO:0000313" key="1">
    <source>
        <dbReference type="EMBL" id="OWR05038.1"/>
    </source>
</evidence>